<protein>
    <recommendedName>
        <fullName evidence="3">BetR domain protein</fullName>
    </recommendedName>
</protein>
<dbReference type="EMBL" id="MF417902">
    <property type="protein sequence ID" value="ASN70159.1"/>
    <property type="molecule type" value="Genomic_DNA"/>
</dbReference>
<evidence type="ECO:0000313" key="2">
    <source>
        <dbReference type="EMBL" id="ASN70159.1"/>
    </source>
</evidence>
<evidence type="ECO:0008006" key="3">
    <source>
        <dbReference type="Google" id="ProtNLM"/>
    </source>
</evidence>
<organism evidence="2">
    <name type="scientific">uncultured Caudovirales phage</name>
    <dbReference type="NCBI Taxonomy" id="2100421"/>
    <lineage>
        <taxon>Viruses</taxon>
        <taxon>Duplodnaviria</taxon>
        <taxon>Heunggongvirae</taxon>
        <taxon>Uroviricota</taxon>
        <taxon>Caudoviricetes</taxon>
        <taxon>Peduoviridae</taxon>
        <taxon>Maltschvirus</taxon>
        <taxon>Maltschvirus maltsch</taxon>
    </lineage>
</organism>
<name>A0A2H4J6D1_9CAUD</name>
<proteinExistence type="predicted"/>
<gene>
    <name evidence="1" type="ORF">8AX5_11</name>
    <name evidence="2" type="ORF">8F8_32</name>
</gene>
<accession>A0A2H4J6D1</accession>
<dbReference type="EMBL" id="MF417843">
    <property type="protein sequence ID" value="ASN67469.1"/>
    <property type="molecule type" value="Genomic_DNA"/>
</dbReference>
<sequence length="75" mass="8855">MNKAKLYSALAMREMHVNDFLSELNEHGLRLSKSAYYSRIRGEQEFDIKEIKTIVKVLNLSRDQMNDIFFEEIVS</sequence>
<evidence type="ECO:0000313" key="1">
    <source>
        <dbReference type="EMBL" id="ASN67469.1"/>
    </source>
</evidence>
<reference evidence="2" key="1">
    <citation type="submission" date="2017-06" db="EMBL/GenBank/DDBJ databases">
        <title>Novel phages from South African skin metaviromes.</title>
        <authorList>
            <person name="van Zyl L.J."/>
            <person name="Abrahams Y."/>
            <person name="Stander E.A."/>
            <person name="Kirby B.M."/>
            <person name="Clavaud C."/>
            <person name="Farcet C."/>
            <person name="Breton L."/>
            <person name="Trindade M.I."/>
        </authorList>
    </citation>
    <scope>NUCLEOTIDE SEQUENCE</scope>
</reference>